<feature type="region of interest" description="Disordered" evidence="1">
    <location>
        <begin position="1156"/>
        <end position="1189"/>
    </location>
</feature>
<feature type="region of interest" description="Disordered" evidence="1">
    <location>
        <begin position="1207"/>
        <end position="1454"/>
    </location>
</feature>
<feature type="compositionally biased region" description="Pro residues" evidence="1">
    <location>
        <begin position="203"/>
        <end position="226"/>
    </location>
</feature>
<feature type="compositionally biased region" description="Basic and acidic residues" evidence="1">
    <location>
        <begin position="1520"/>
        <end position="1533"/>
    </location>
</feature>
<evidence type="ECO:0000259" key="2">
    <source>
        <dbReference type="PROSITE" id="PS50003"/>
    </source>
</evidence>
<evidence type="ECO:0000313" key="4">
    <source>
        <dbReference type="Proteomes" id="UP000002748"/>
    </source>
</evidence>
<feature type="compositionally biased region" description="Basic and acidic residues" evidence="1">
    <location>
        <begin position="428"/>
        <end position="439"/>
    </location>
</feature>
<gene>
    <name evidence="3" type="ORF">A1Q1_04983</name>
</gene>
<feature type="compositionally biased region" description="Basic and acidic residues" evidence="1">
    <location>
        <begin position="1237"/>
        <end position="1275"/>
    </location>
</feature>
<feature type="compositionally biased region" description="Polar residues" evidence="1">
    <location>
        <begin position="475"/>
        <end position="486"/>
    </location>
</feature>
<feature type="region of interest" description="Disordered" evidence="1">
    <location>
        <begin position="1468"/>
        <end position="1500"/>
    </location>
</feature>
<feature type="compositionally biased region" description="Basic and acidic residues" evidence="1">
    <location>
        <begin position="785"/>
        <end position="798"/>
    </location>
</feature>
<feature type="region of interest" description="Disordered" evidence="1">
    <location>
        <begin position="183"/>
        <end position="702"/>
    </location>
</feature>
<dbReference type="EMBL" id="ALBS01000294">
    <property type="protein sequence ID" value="EJT46434.1"/>
    <property type="molecule type" value="Genomic_DNA"/>
</dbReference>
<feature type="compositionally biased region" description="Basic and acidic residues" evidence="1">
    <location>
        <begin position="889"/>
        <end position="907"/>
    </location>
</feature>
<dbReference type="PROSITE" id="PS50003">
    <property type="entry name" value="PH_DOMAIN"/>
    <property type="match status" value="1"/>
</dbReference>
<feature type="compositionally biased region" description="Low complexity" evidence="1">
    <location>
        <begin position="1405"/>
        <end position="1419"/>
    </location>
</feature>
<feature type="compositionally biased region" description="Polar residues" evidence="1">
    <location>
        <begin position="829"/>
        <end position="841"/>
    </location>
</feature>
<feature type="compositionally biased region" description="Basic and acidic residues" evidence="1">
    <location>
        <begin position="1652"/>
        <end position="1669"/>
    </location>
</feature>
<feature type="compositionally biased region" description="Polar residues" evidence="1">
    <location>
        <begin position="1640"/>
        <end position="1651"/>
    </location>
</feature>
<proteinExistence type="predicted"/>
<sequence>MSADTSDPVLVAAVQAVHANDDPMTWLVAGYAAPGTPKIVLIEAGSDPALPPLRRLLDSDAVAKADATFAYASVQGKGLVILRLGNTVSVVKRAKAIVHSRTFAALFPDYLALSTINKTGQFTEELIAEQLGLDPSTVSTASPPGSTTAALLEVPEVTNGDKVEAATPVPAAAPVSETVIRAPTAELKPEQPPKPMERTPEPTQQPTPAATPPPTAPPTGPPPAPPKSAARARSIKRKPSKPAPPAPSEQSTPQPAVPVASPPSERPPQPSPAPAPAEIPTPAPPAPTATAPAANPLPTPPIAAVSVVPAPVPQEAPTAEPPAEKSRGVLPQIPTAVRTSLAESSSAASVVNPATPPAAATRHERDSMSDETFLREGLGRSALAPPPLLSVSTKDLSDGAPVTPVTTSALTDTTFDSPLPSSLADSPYPERDWSSERRLSRPPSRPLSPDESPIPDRPKSMPLSPQPPKDESLPVQETTVPASGSETFGLVAPRDRPPAQTEIEEPDQERTSQKTPTPQPHATDAPHVPSPAKLPETAAEPAPVAARPLPTADVQRPQPPPPPRRLTPQTAEVLPDGALPSRSSSRTSIPPSLASTARVNGSPRLGSDGPSKLNGTAKQSPFSRLNATNNSSPQPGSSPKQASTATSPPMPDVPRTLHRSASMSSAGSSQGGRSAVSPVSVFSPTMPAPPPVPSHESAEFLAEPELHPTKDIQATGGTGVGGVAGMAGVGAAFAARQALAAHTQDNAPVVERTQLAQVPVRRSSRRALNSAFVAQANEQPTLESTTERPSLESNRRPSVESTRSSLGRSNSLDSASRNRPNVTAGWRSRTPSINSLASAAGSSERKRPLGSRPMRSASNSTTSTPPMVTSSRRVPSPEPVPSAESTTPKPEEKRQTNDEDAKDDSAKPAELPESLSHPAVRQLSLSQSQSTDTSGVATPDSGRSIGHRKTPSGNRKPAPPIDQALIEALKKESVSSDLERLQRSTPTTPVGPPAVSPFMPIEKKEPPTRIIPKKVPPPLPLTATMLNVIPPKSAAGSDKTAVPKGPLSPGLLSPTTPISPRSPISPVSAASPRHSLSSDFMARMNMPVGSRDSTTSRLSQRMSNRLSQFSARMSRRISSDSGHNHRPYMEDSAGSHDFEHSQASVVNAAVARHSTARSVSLSNGRLTPIKTSAPSSSHTSQASLPLPSPVMLNGDYRSARDITGPVEGMVIITADTPSRTTTEKGGSSRETSSTSQDKAEDRTKGTDKTKDEDKIKEEDAKIAPIEKSEKKENGIKRKAPPAADVVDLNDSPQIQQSATLSPPMNTEHFSAVSPQFVNAPRQLSAGTSPSLESSAALLREQRYPETPQMTSPTITTSPPSSLDRHSSLSQKLRLALRSKSNGEHGAQRPDFLPGSSPIASPPSPTVSNFSNSPNPNRSSIQGSLGRAFRLRAGSNSGGHQPMKGTSPGGISSDDFKHLHEKEALHGLGLGMQFPPNSYRTPSGGLGYTPPAKKGRTVSNISAEDALANIRLKNMAEQEEAQERWRRLETERAQNRGGNPLSPTTQHYDSRVQSLASSTGLSDDEALSPGRISESSERTRSFTEPDVGRPILPRSSLAERPKPHQRLSSRDLGTRESMQSLSSCGSPPRSRSPDVPRSQTRDSIATVFSSESVRSHSDVRESKVSLEPDVRSVVSPRSSYERSAKSPERERGERARTSFGQLSERERGSLYRASTFEPRLSRDTMRSTRSNGSRTSFERSARVSRTSFEPPSRMSRDNSFLASPRGLEPLDVNEQPLDEETESEREARLEAEAAEATEEARLEAERAERAAAKKAAAEKREAERLAAQQRQEAERQRQEAEKAARRAQEAARRDEQQAEVRRQLVRGHAEGGVMLRGWVTVQGVGTWRRRYFLLLARELRLFKGEGDDSPINTVTLGGKTEIDHDVYEESQVRGAWKIKGEKGEEFFMFADSETDRDVVMEGFRIAIGREV</sequence>
<feature type="compositionally biased region" description="Low complexity" evidence="1">
    <location>
        <begin position="660"/>
        <end position="677"/>
    </location>
</feature>
<dbReference type="CDD" id="cd00821">
    <property type="entry name" value="PH"/>
    <property type="match status" value="1"/>
</dbReference>
<dbReference type="OrthoDB" id="2123378at2759"/>
<dbReference type="Proteomes" id="UP000002748">
    <property type="component" value="Unassembled WGS sequence"/>
</dbReference>
<dbReference type="SUPFAM" id="SSF50729">
    <property type="entry name" value="PH domain-like"/>
    <property type="match status" value="1"/>
</dbReference>
<reference evidence="3 4" key="1">
    <citation type="journal article" date="2012" name="Eukaryot. Cell">
        <title>Draft genome sequence of CBS 2479, the standard type strain of Trichosporon asahii.</title>
        <authorList>
            <person name="Yang R.Y."/>
            <person name="Li H.T."/>
            <person name="Zhu H."/>
            <person name="Zhou G.P."/>
            <person name="Wang M."/>
            <person name="Wang L."/>
        </authorList>
    </citation>
    <scope>NUCLEOTIDE SEQUENCE [LARGE SCALE GENOMIC DNA]</scope>
    <source>
        <strain evidence="4">ATCC 90039 / CBS 2479 / JCM 2466 / KCTC 7840 / NCYC 2677 / UAMH 7654</strain>
    </source>
</reference>
<feature type="domain" description="PH" evidence="2">
    <location>
        <begin position="1871"/>
        <end position="1967"/>
    </location>
</feature>
<feature type="compositionally biased region" description="Low complexity" evidence="1">
    <location>
        <begin position="302"/>
        <end position="318"/>
    </location>
</feature>
<feature type="compositionally biased region" description="Polar residues" evidence="1">
    <location>
        <begin position="1540"/>
        <end position="1560"/>
    </location>
</feature>
<feature type="compositionally biased region" description="Basic and acidic residues" evidence="1">
    <location>
        <begin position="361"/>
        <end position="378"/>
    </location>
</feature>
<dbReference type="Gene3D" id="2.30.29.30">
    <property type="entry name" value="Pleckstrin-homology domain (PH domain)/Phosphotyrosine-binding domain (PTB)"/>
    <property type="match status" value="1"/>
</dbReference>
<feature type="compositionally biased region" description="Low complexity" evidence="1">
    <location>
        <begin position="339"/>
        <end position="360"/>
    </location>
</feature>
<feature type="compositionally biased region" description="Basic and acidic residues" evidence="1">
    <location>
        <begin position="187"/>
        <end position="200"/>
    </location>
</feature>
<feature type="compositionally biased region" description="Low complexity" evidence="1">
    <location>
        <begin position="858"/>
        <end position="874"/>
    </location>
</feature>
<feature type="compositionally biased region" description="Pro residues" evidence="1">
    <location>
        <begin position="260"/>
        <end position="287"/>
    </location>
</feature>
<accession>J6EPS1</accession>
<feature type="compositionally biased region" description="Polar residues" evidence="1">
    <location>
        <begin position="1215"/>
        <end position="1236"/>
    </location>
</feature>
<feature type="compositionally biased region" description="Polar residues" evidence="1">
    <location>
        <begin position="1156"/>
        <end position="1165"/>
    </location>
</feature>
<feature type="compositionally biased region" description="Basic and acidic residues" evidence="1">
    <location>
        <begin position="1678"/>
        <end position="1695"/>
    </location>
</feature>
<feature type="compositionally biased region" description="Basic and acidic residues" evidence="1">
    <location>
        <begin position="1573"/>
        <end position="1586"/>
    </location>
</feature>
<dbReference type="InterPro" id="IPR001849">
    <property type="entry name" value="PH_domain"/>
</dbReference>
<name>J6EPS1_TRIAS</name>
<feature type="compositionally biased region" description="Low complexity" evidence="1">
    <location>
        <begin position="534"/>
        <end position="550"/>
    </location>
</feature>
<feature type="compositionally biased region" description="Basic and acidic residues" evidence="1">
    <location>
        <begin position="1797"/>
        <end position="1823"/>
    </location>
</feature>
<feature type="compositionally biased region" description="Basic and acidic residues" evidence="1">
    <location>
        <begin position="1596"/>
        <end position="1613"/>
    </location>
</feature>
<feature type="region of interest" description="Disordered" evidence="1">
    <location>
        <begin position="1513"/>
        <end position="1858"/>
    </location>
</feature>
<feature type="region of interest" description="Disordered" evidence="1">
    <location>
        <begin position="1031"/>
        <end position="1073"/>
    </location>
</feature>
<dbReference type="RefSeq" id="XP_014177265.1">
    <property type="nucleotide sequence ID" value="XM_014321790.1"/>
</dbReference>
<dbReference type="HOGENOM" id="CLU_001862_0_0_1"/>
<dbReference type="GeneID" id="25988495"/>
<feature type="compositionally biased region" description="Basic and acidic residues" evidence="1">
    <location>
        <begin position="968"/>
        <end position="982"/>
    </location>
</feature>
<feature type="compositionally biased region" description="Low complexity" evidence="1">
    <location>
        <begin position="1346"/>
        <end position="1361"/>
    </location>
</feature>
<feature type="compositionally biased region" description="Low complexity" evidence="1">
    <location>
        <begin position="416"/>
        <end position="427"/>
    </location>
</feature>
<dbReference type="InterPro" id="IPR011993">
    <property type="entry name" value="PH-like_dom_sf"/>
</dbReference>
<feature type="compositionally biased region" description="Polar residues" evidence="1">
    <location>
        <begin position="404"/>
        <end position="415"/>
    </location>
</feature>
<feature type="compositionally biased region" description="Low complexity" evidence="1">
    <location>
        <begin position="1043"/>
        <end position="1073"/>
    </location>
</feature>
<feature type="compositionally biased region" description="Low complexity" evidence="1">
    <location>
        <begin position="1171"/>
        <end position="1185"/>
    </location>
</feature>
<protein>
    <recommendedName>
        <fullName evidence="2">PH domain-containing protein</fullName>
    </recommendedName>
</protein>
<feature type="compositionally biased region" description="Polar residues" evidence="1">
    <location>
        <begin position="799"/>
        <end position="821"/>
    </location>
</feature>
<dbReference type="KEGG" id="tasa:A1Q1_04983"/>
<evidence type="ECO:0000313" key="3">
    <source>
        <dbReference type="EMBL" id="EJT46434.1"/>
    </source>
</evidence>
<feature type="compositionally biased region" description="Polar residues" evidence="1">
    <location>
        <begin position="1324"/>
        <end position="1333"/>
    </location>
</feature>
<dbReference type="VEuPathDB" id="FungiDB:A1Q1_04983"/>
<feature type="compositionally biased region" description="Low complexity" evidence="1">
    <location>
        <begin position="578"/>
        <end position="595"/>
    </location>
</feature>
<feature type="compositionally biased region" description="Polar residues" evidence="1">
    <location>
        <begin position="1290"/>
        <end position="1316"/>
    </location>
</feature>
<organism evidence="3 4">
    <name type="scientific">Trichosporon asahii var. asahii (strain ATCC 90039 / CBS 2479 / JCM 2466 / KCTC 7840 / NBRC 103889/ NCYC 2677 / UAMH 7654)</name>
    <name type="common">Yeast</name>
    <dbReference type="NCBI Taxonomy" id="1186058"/>
    <lineage>
        <taxon>Eukaryota</taxon>
        <taxon>Fungi</taxon>
        <taxon>Dikarya</taxon>
        <taxon>Basidiomycota</taxon>
        <taxon>Agaricomycotina</taxon>
        <taxon>Tremellomycetes</taxon>
        <taxon>Trichosporonales</taxon>
        <taxon>Trichosporonaceae</taxon>
        <taxon>Trichosporon</taxon>
    </lineage>
</organism>
<feature type="compositionally biased region" description="Polar residues" evidence="1">
    <location>
        <begin position="613"/>
        <end position="647"/>
    </location>
</feature>
<dbReference type="SMART" id="SM00233">
    <property type="entry name" value="PH"/>
    <property type="match status" value="1"/>
</dbReference>
<feature type="region of interest" description="Disordered" evidence="1">
    <location>
        <begin position="773"/>
        <end position="1016"/>
    </location>
</feature>
<feature type="compositionally biased region" description="Low complexity" evidence="1">
    <location>
        <begin position="1619"/>
        <end position="1637"/>
    </location>
</feature>
<feature type="compositionally biased region" description="Basic and acidic residues" evidence="1">
    <location>
        <begin position="1830"/>
        <end position="1858"/>
    </location>
</feature>
<evidence type="ECO:0000256" key="1">
    <source>
        <dbReference type="SAM" id="MobiDB-lite"/>
    </source>
</evidence>
<comment type="caution">
    <text evidence="3">The sequence shown here is derived from an EMBL/GenBank/DDBJ whole genome shotgun (WGS) entry which is preliminary data.</text>
</comment>